<feature type="region of interest" description="Disordered" evidence="1">
    <location>
        <begin position="74"/>
        <end position="121"/>
    </location>
</feature>
<feature type="compositionally biased region" description="Polar residues" evidence="1">
    <location>
        <begin position="758"/>
        <end position="771"/>
    </location>
</feature>
<organism evidence="2 3">
    <name type="scientific">Trichonephila clavata</name>
    <name type="common">Joro spider</name>
    <name type="synonym">Nephila clavata</name>
    <dbReference type="NCBI Taxonomy" id="2740835"/>
    <lineage>
        <taxon>Eukaryota</taxon>
        <taxon>Metazoa</taxon>
        <taxon>Ecdysozoa</taxon>
        <taxon>Arthropoda</taxon>
        <taxon>Chelicerata</taxon>
        <taxon>Arachnida</taxon>
        <taxon>Araneae</taxon>
        <taxon>Araneomorphae</taxon>
        <taxon>Entelegynae</taxon>
        <taxon>Araneoidea</taxon>
        <taxon>Nephilidae</taxon>
        <taxon>Trichonephila</taxon>
    </lineage>
</organism>
<dbReference type="AlphaFoldDB" id="A0A8X6L6U5"/>
<feature type="compositionally biased region" description="Basic residues" evidence="1">
    <location>
        <begin position="714"/>
        <end position="723"/>
    </location>
</feature>
<dbReference type="Proteomes" id="UP000887116">
    <property type="component" value="Unassembled WGS sequence"/>
</dbReference>
<feature type="region of interest" description="Disordered" evidence="1">
    <location>
        <begin position="332"/>
        <end position="352"/>
    </location>
</feature>
<accession>A0A8X6L6U5</accession>
<sequence length="833" mass="95052">MMMHEELLELSRKADEIIYSNLDNNMDFLKAIKEKALSIVACKSLTDLEKHFMSEKTKSNLKTHRTLWEDSRVHLHSNRNSKENSSEFTDERTPQVIPTSVKTRISDRSQNSGSTSVDNEKDNLYQGMCFNTDGLKECPNFNTSQTTRQNFEKGYESSSFENNIKISNVHSLSASVEISSKSSSVNYSSGANSEANFKYEEYQNVDIMQKIETNNEDMISKETVTVSTLIKTSFTKFSNENIWENVHDNVTNDSVNPNCENEDCDPLSIETLQSDDVNSLTEENFNNDGNYVNQPYVKGTSSFIPVKDPKIGFGTINSDTETIKTVVDVSDSTGKNSNIHESEGENFNGSSEGRPGLSFVETKLAIPHNLLSETNEDSETQSVQENSVVPKIIILEESSTKCNSNNLNSGCFSEPNSNESSRNEKNNTEIDIMNPHSKKKHEVRKIEMSNVLTVSGTESFHALFKNQKYYDNRPKNKHLHKSHLTAKTGYNLRSQESRKICIPSTRSEASKVLLLKKKAEEKKKLREQRMKLTQERRERLEKERREKLRRSESRRIKRFKQHEDVLKRKKVDPKQKAVCEKMSTTENLSKESFKVIPEPQASETLRDRTYLIESNLNDLSPIETVVENIHDRSSNDDLNSLLANDKKLFMRQSVVLRNIAETWPPELLQNVIHVDFRGKEDQNCRLEHNSLNETNNIKTSNQSEKNPFGPIRNQMKRHIRSTRKISVSSNDSKEFGKNDGNIKKKLKISGNNERLKTLSKQESNLSSTTQSDQHENRSINVNISTESSKAHSSDSLISKSKQQQENDQNKITSIDLSADLLKDPKLSMTLAYH</sequence>
<feature type="region of interest" description="Disordered" evidence="1">
    <location>
        <begin position="689"/>
        <end position="810"/>
    </location>
</feature>
<feature type="region of interest" description="Disordered" evidence="1">
    <location>
        <begin position="531"/>
        <end position="553"/>
    </location>
</feature>
<feature type="compositionally biased region" description="Basic and acidic residues" evidence="1">
    <location>
        <begin position="731"/>
        <end position="742"/>
    </location>
</feature>
<name>A0A8X6L6U5_TRICU</name>
<dbReference type="EMBL" id="BMAO01014863">
    <property type="protein sequence ID" value="GFQ97641.1"/>
    <property type="molecule type" value="Genomic_DNA"/>
</dbReference>
<feature type="compositionally biased region" description="Polar residues" evidence="1">
    <location>
        <begin position="691"/>
        <end position="705"/>
    </location>
</feature>
<feature type="compositionally biased region" description="Polar residues" evidence="1">
    <location>
        <begin position="96"/>
        <end position="117"/>
    </location>
</feature>
<protein>
    <submittedName>
        <fullName evidence="2">INCENP_ARK-bind domain-containing protein</fullName>
    </submittedName>
</protein>
<dbReference type="OrthoDB" id="6437904at2759"/>
<feature type="compositionally biased region" description="Basic and acidic residues" evidence="1">
    <location>
        <begin position="80"/>
        <end position="93"/>
    </location>
</feature>
<evidence type="ECO:0000313" key="3">
    <source>
        <dbReference type="Proteomes" id="UP000887116"/>
    </source>
</evidence>
<feature type="compositionally biased region" description="Polar residues" evidence="1">
    <location>
        <begin position="778"/>
        <end position="787"/>
    </location>
</feature>
<proteinExistence type="predicted"/>
<evidence type="ECO:0000313" key="2">
    <source>
        <dbReference type="EMBL" id="GFQ97641.1"/>
    </source>
</evidence>
<comment type="caution">
    <text evidence="2">The sequence shown here is derived from an EMBL/GenBank/DDBJ whole genome shotgun (WGS) entry which is preliminary data.</text>
</comment>
<keyword evidence="3" id="KW-1185">Reference proteome</keyword>
<evidence type="ECO:0000256" key="1">
    <source>
        <dbReference type="SAM" id="MobiDB-lite"/>
    </source>
</evidence>
<reference evidence="2" key="1">
    <citation type="submission" date="2020-07" db="EMBL/GenBank/DDBJ databases">
        <title>Multicomponent nature underlies the extraordinary mechanical properties of spider dragline silk.</title>
        <authorList>
            <person name="Kono N."/>
            <person name="Nakamura H."/>
            <person name="Mori M."/>
            <person name="Yoshida Y."/>
            <person name="Ohtoshi R."/>
            <person name="Malay A.D."/>
            <person name="Moran D.A.P."/>
            <person name="Tomita M."/>
            <person name="Numata K."/>
            <person name="Arakawa K."/>
        </authorList>
    </citation>
    <scope>NUCLEOTIDE SEQUENCE</scope>
</reference>
<gene>
    <name evidence="2" type="primary">AVEN_107301_1</name>
    <name evidence="2" type="ORF">TNCT_632971</name>
</gene>